<evidence type="ECO:0000256" key="1">
    <source>
        <dbReference type="SAM" id="Coils"/>
    </source>
</evidence>
<feature type="region of interest" description="Disordered" evidence="2">
    <location>
        <begin position="302"/>
        <end position="355"/>
    </location>
</feature>
<proteinExistence type="predicted"/>
<evidence type="ECO:0000313" key="4">
    <source>
        <dbReference type="Proteomes" id="UP000241890"/>
    </source>
</evidence>
<comment type="caution">
    <text evidence="3">The sequence shown here is derived from an EMBL/GenBank/DDBJ whole genome shotgun (WGS) entry which is preliminary data.</text>
</comment>
<feature type="compositionally biased region" description="Low complexity" evidence="2">
    <location>
        <begin position="1"/>
        <end position="22"/>
    </location>
</feature>
<name>A0A2R5H1C7_9STRA</name>
<evidence type="ECO:0000256" key="2">
    <source>
        <dbReference type="SAM" id="MobiDB-lite"/>
    </source>
</evidence>
<dbReference type="AlphaFoldDB" id="A0A2R5H1C7"/>
<feature type="coiled-coil region" evidence="1">
    <location>
        <begin position="122"/>
        <end position="149"/>
    </location>
</feature>
<gene>
    <name evidence="3" type="ORF">FCC1311_108222</name>
</gene>
<feature type="region of interest" description="Disordered" evidence="2">
    <location>
        <begin position="1"/>
        <end position="28"/>
    </location>
</feature>
<accession>A0A2R5H1C7</accession>
<dbReference type="InParanoid" id="A0A2R5H1C7"/>
<dbReference type="Proteomes" id="UP000241890">
    <property type="component" value="Unassembled WGS sequence"/>
</dbReference>
<dbReference type="EMBL" id="BEYU01000203">
    <property type="protein sequence ID" value="GBG34601.1"/>
    <property type="molecule type" value="Genomic_DNA"/>
</dbReference>
<organism evidence="3 4">
    <name type="scientific">Hondaea fermentalgiana</name>
    <dbReference type="NCBI Taxonomy" id="2315210"/>
    <lineage>
        <taxon>Eukaryota</taxon>
        <taxon>Sar</taxon>
        <taxon>Stramenopiles</taxon>
        <taxon>Bigyra</taxon>
        <taxon>Labyrinthulomycetes</taxon>
        <taxon>Thraustochytrida</taxon>
        <taxon>Thraustochytriidae</taxon>
        <taxon>Hondaea</taxon>
    </lineage>
</organism>
<reference evidence="3 4" key="1">
    <citation type="submission" date="2017-12" db="EMBL/GenBank/DDBJ databases">
        <title>Sequencing, de novo assembly and annotation of complete genome of a new Thraustochytrid species, strain FCC1311.</title>
        <authorList>
            <person name="Sedici K."/>
            <person name="Godart F."/>
            <person name="Aiese Cigliano R."/>
            <person name="Sanseverino W."/>
            <person name="Barakat M."/>
            <person name="Ortet P."/>
            <person name="Marechal E."/>
            <person name="Cagnac O."/>
            <person name="Amato A."/>
        </authorList>
    </citation>
    <scope>NUCLEOTIDE SEQUENCE [LARGE SCALE GENOMIC DNA]</scope>
</reference>
<evidence type="ECO:0000313" key="3">
    <source>
        <dbReference type="EMBL" id="GBG34601.1"/>
    </source>
</evidence>
<sequence length="355" mass="39669">MQQQQQQQQQQHYQQQQQQQQQPYAQALPSSGGFPYSFVGMQHSWAKAILPGYAGPANMANARLRESESQTDDDAELDAEAIANAKAAVSRARGASPVEELFDAVRIRELAYAQQSQAEAIEAAQSERMKNLEMQNERLKVALMKLRANFSYLKQEIAGQHAQFDVLQEYAMSLEADNHTLRGQVAYMQQFFTNAGAGTAIPDDADSVTAQANGPSSFYYPGPVLEHYDSYEEDRRLQSLQEASAEQVHYNELVYRREGAPGIREYEADYGSGAAPGSRLSGHSEQFEDYAHEAEAVYHQEHPSNALGCEKGDGNVYGYDEDDGQDNYGELDDDDDDSTDFRQYEDLEPTTALQL</sequence>
<keyword evidence="4" id="KW-1185">Reference proteome</keyword>
<keyword evidence="1" id="KW-0175">Coiled coil</keyword>
<feature type="compositionally biased region" description="Acidic residues" evidence="2">
    <location>
        <begin position="319"/>
        <end position="338"/>
    </location>
</feature>
<protein>
    <submittedName>
        <fullName evidence="3">Uncharacterized protein</fullName>
    </submittedName>
</protein>